<keyword evidence="6 14" id="KW-0720">Serine protease</keyword>
<evidence type="ECO:0000256" key="1">
    <source>
        <dbReference type="ARBA" id="ARBA00004496"/>
    </source>
</evidence>
<proteinExistence type="evidence at transcript level"/>
<sequence length="783" mass="87332">MAQNKIEGSMKFPLLPLRDVTLFPQMVTGIEVGRPQSVAAVREAMQGDGYVACVMQRHMDTDNPGIDDLYTMGTIGKVKQILQLPDGVLRVLLEGVTRVHLLDIEATGAWQTAEVIDCVLEESDSPLLETYRRDVVKRFGEWLEHAQITMENDALAQFEALTDPGEVADFVTMYLPLAPAVRQRILAELSVERRLVAVRKFLLAEQEIAALEKKLNAEVRQGMDKNQREYYLREKLRVIRDELGDHMEIDEEVDEYRKKLAAIELPAASAEKIEKEIKRLEKTPPLTPDAAVLRNYLDWIFDLPWNTESTFATDLKEAQAVLDADHFGLTKIKERILEHLAVRQLTQSQKGPILCFVGPPGTGKTSLAQSIARALGAEFTRVSLGGVHDESEIRGHRRTYIGALPGRLIQGIARAKTKNPVFLLDEIDKLGNDFRGDPASALLEALDPQQNGTFSDHFIELPFDFSNVFFITTANTTNSIPEPLLDRMEVITLSGYTEEEKVEIAKRYLLPRQIKENGLAKSDVRLSQAVLRRLIRDYTREAGVRHLEQVIGSVCRKLAKRKVMREEALTVTVKNLETLLGPARYLTPPQDRRDEVGRVTGLAWTQVGGEVLNTEVTAFSGSGKMILTGQLGDVMKESAQAAYTYVRSRAEELHLAADFYRTIDIHIHLPEGAIPKDGPSAGITMATAIASAVTKCPVRADTAMTGEITLRGQVLAVGGIKEKVLAAHRAGIRRILLPKENRRDLADIPQSVRDDLVFHFVSHMDEVLQQAMSEPVKQKRGEA</sequence>
<dbReference type="EC" id="3.4.21.53" evidence="11 14"/>
<dbReference type="PIRSF" id="PIRSF001174">
    <property type="entry name" value="Lon_proteas"/>
    <property type="match status" value="1"/>
</dbReference>
<reference evidence="22 23" key="1">
    <citation type="submission" date="2020-08" db="EMBL/GenBank/DDBJ databases">
        <title>Genomic Encyclopedia of Type Strains, Phase IV (KMG-IV): sequencing the most valuable type-strain genomes for metagenomic binning, comparative biology and taxonomic classification.</title>
        <authorList>
            <person name="Goeker M."/>
        </authorList>
    </citation>
    <scope>NUCLEOTIDE SEQUENCE [LARGE SCALE GENOMIC DNA]</scope>
    <source>
        <strain evidence="22 23">DSM 21255</strain>
    </source>
</reference>
<dbReference type="PANTHER" id="PTHR10046">
    <property type="entry name" value="ATP DEPENDENT LON PROTEASE FAMILY MEMBER"/>
    <property type="match status" value="1"/>
</dbReference>
<dbReference type="GO" id="GO:0004176">
    <property type="term" value="F:ATP-dependent peptidase activity"/>
    <property type="evidence" value="ECO:0007669"/>
    <property type="project" value="UniProtKB-UniRule"/>
</dbReference>
<evidence type="ECO:0000256" key="11">
    <source>
        <dbReference type="ARBA" id="ARBA00066743"/>
    </source>
</evidence>
<dbReference type="InterPro" id="IPR014721">
    <property type="entry name" value="Ribsml_uS5_D2-typ_fold_subgr"/>
</dbReference>
<evidence type="ECO:0000256" key="9">
    <source>
        <dbReference type="ARBA" id="ARBA00050665"/>
    </source>
</evidence>
<keyword evidence="5 14" id="KW-0378">Hydrolase</keyword>
<feature type="domain" description="Lon proteolytic" evidence="20">
    <location>
        <begin position="593"/>
        <end position="774"/>
    </location>
</feature>
<evidence type="ECO:0000256" key="18">
    <source>
        <dbReference type="PROSITE-ProRule" id="PRU01122"/>
    </source>
</evidence>
<dbReference type="InterPro" id="IPR054594">
    <property type="entry name" value="Lon_lid"/>
</dbReference>
<dbReference type="InterPro" id="IPR003111">
    <property type="entry name" value="Lon_prtase_N"/>
</dbReference>
<dbReference type="Pfam" id="PF00004">
    <property type="entry name" value="AAA"/>
    <property type="match status" value="1"/>
</dbReference>
<dbReference type="InterPro" id="IPR046336">
    <property type="entry name" value="Lon_prtase_N_sf"/>
</dbReference>
<dbReference type="PRINTS" id="PR00830">
    <property type="entry name" value="ENDOLAPTASE"/>
</dbReference>
<dbReference type="GO" id="GO:0004252">
    <property type="term" value="F:serine-type endopeptidase activity"/>
    <property type="evidence" value="ECO:0007669"/>
    <property type="project" value="UniProtKB-UniRule"/>
</dbReference>
<evidence type="ECO:0000259" key="20">
    <source>
        <dbReference type="PROSITE" id="PS51786"/>
    </source>
</evidence>
<comment type="caution">
    <text evidence="22">The sequence shown here is derived from an EMBL/GenBank/DDBJ whole genome shotgun (WGS) entry which is preliminary data.</text>
</comment>
<dbReference type="InterPro" id="IPR003593">
    <property type="entry name" value="AAA+_ATPase"/>
</dbReference>
<dbReference type="PROSITE" id="PS51787">
    <property type="entry name" value="LON_N"/>
    <property type="match status" value="1"/>
</dbReference>
<dbReference type="GO" id="GO:0034605">
    <property type="term" value="P:cellular response to heat"/>
    <property type="evidence" value="ECO:0007669"/>
    <property type="project" value="UniProtKB-UniRule"/>
</dbReference>
<dbReference type="Pfam" id="PF22667">
    <property type="entry name" value="Lon_lid"/>
    <property type="match status" value="1"/>
</dbReference>
<evidence type="ECO:0000256" key="3">
    <source>
        <dbReference type="ARBA" id="ARBA00022670"/>
    </source>
</evidence>
<evidence type="ECO:0000256" key="4">
    <source>
        <dbReference type="ARBA" id="ARBA00022741"/>
    </source>
</evidence>
<dbReference type="Gene3D" id="1.20.5.5270">
    <property type="match status" value="1"/>
</dbReference>
<dbReference type="SUPFAM" id="SSF88697">
    <property type="entry name" value="PUA domain-like"/>
    <property type="match status" value="1"/>
</dbReference>
<keyword evidence="7 14" id="KW-0067">ATP-binding</keyword>
<dbReference type="InterPro" id="IPR004815">
    <property type="entry name" value="Lon_bac/euk-typ"/>
</dbReference>
<evidence type="ECO:0000313" key="22">
    <source>
        <dbReference type="EMBL" id="MBB6477611.1"/>
    </source>
</evidence>
<dbReference type="GO" id="GO:0016887">
    <property type="term" value="F:ATP hydrolysis activity"/>
    <property type="evidence" value="ECO:0007669"/>
    <property type="project" value="UniProtKB-UniRule"/>
</dbReference>
<dbReference type="InterPro" id="IPR008268">
    <property type="entry name" value="Peptidase_S16_AS"/>
</dbReference>
<evidence type="ECO:0000256" key="13">
    <source>
        <dbReference type="ARBA" id="ARBA00082722"/>
    </source>
</evidence>
<dbReference type="Gene3D" id="3.30.230.10">
    <property type="match status" value="1"/>
</dbReference>
<evidence type="ECO:0000256" key="16">
    <source>
        <dbReference type="PIRSR" id="PIRSR001174-1"/>
    </source>
</evidence>
<dbReference type="RefSeq" id="WP_159822950.1">
    <property type="nucleotide sequence ID" value="NZ_CABWNB010000003.1"/>
</dbReference>
<dbReference type="PROSITE" id="PS01046">
    <property type="entry name" value="LON_SER"/>
    <property type="match status" value="1"/>
</dbReference>
<dbReference type="InterPro" id="IPR027417">
    <property type="entry name" value="P-loop_NTPase"/>
</dbReference>
<dbReference type="OrthoDB" id="9803599at2"/>
<dbReference type="InterPro" id="IPR027543">
    <property type="entry name" value="Lon_bac"/>
</dbReference>
<dbReference type="Gene3D" id="3.40.50.300">
    <property type="entry name" value="P-loop containing nucleotide triphosphate hydrolases"/>
    <property type="match status" value="1"/>
</dbReference>
<evidence type="ECO:0000256" key="8">
    <source>
        <dbReference type="ARBA" id="ARBA00023016"/>
    </source>
</evidence>
<evidence type="ECO:0000256" key="12">
    <source>
        <dbReference type="ARBA" id="ARBA00071934"/>
    </source>
</evidence>
<evidence type="ECO:0000256" key="6">
    <source>
        <dbReference type="ARBA" id="ARBA00022825"/>
    </source>
</evidence>
<dbReference type="Gene3D" id="1.10.8.60">
    <property type="match status" value="1"/>
</dbReference>
<dbReference type="GO" id="GO:0006515">
    <property type="term" value="P:protein quality control for misfolded or incompletely synthesized proteins"/>
    <property type="evidence" value="ECO:0007669"/>
    <property type="project" value="UniProtKB-UniRule"/>
</dbReference>
<dbReference type="SUPFAM" id="SSF52540">
    <property type="entry name" value="P-loop containing nucleoside triphosphate hydrolases"/>
    <property type="match status" value="1"/>
</dbReference>
<dbReference type="InterPro" id="IPR003959">
    <property type="entry name" value="ATPase_AAA_core"/>
</dbReference>
<accession>A0A841R2K2</accession>
<feature type="active site" evidence="14 16">
    <location>
        <position position="723"/>
    </location>
</feature>
<name>A0A841R2K2_9FIRM</name>
<comment type="subunit">
    <text evidence="14 15">Homohexamer. Organized in a ring with a central cavity.</text>
</comment>
<keyword evidence="3 14" id="KW-0645">Protease</keyword>
<protein>
    <recommendedName>
        <fullName evidence="12 14">Lon protease</fullName>
        <ecNumber evidence="11 14">3.4.21.53</ecNumber>
    </recommendedName>
    <alternativeName>
        <fullName evidence="13 14">ATP-dependent protease La</fullName>
    </alternativeName>
</protein>
<dbReference type="InterPro" id="IPR015947">
    <property type="entry name" value="PUA-like_sf"/>
</dbReference>
<dbReference type="EMBL" id="JACHHI010000002">
    <property type="protein sequence ID" value="MBB6477611.1"/>
    <property type="molecule type" value="Genomic_DNA"/>
</dbReference>
<dbReference type="GeneID" id="93485913"/>
<dbReference type="GO" id="GO:0005524">
    <property type="term" value="F:ATP binding"/>
    <property type="evidence" value="ECO:0007669"/>
    <property type="project" value="UniProtKB-UniRule"/>
</dbReference>
<dbReference type="SMART" id="SM00382">
    <property type="entry name" value="AAA"/>
    <property type="match status" value="1"/>
</dbReference>
<dbReference type="CDD" id="cd19500">
    <property type="entry name" value="RecA-like_Lon"/>
    <property type="match status" value="1"/>
</dbReference>
<evidence type="ECO:0000256" key="15">
    <source>
        <dbReference type="PIRNR" id="PIRNR001174"/>
    </source>
</evidence>
<evidence type="ECO:0000256" key="14">
    <source>
        <dbReference type="HAMAP-Rule" id="MF_01973"/>
    </source>
</evidence>
<comment type="catalytic activity">
    <reaction evidence="9 14 15 18">
        <text>Hydrolysis of proteins in presence of ATP.</text>
        <dbReference type="EC" id="3.4.21.53"/>
    </reaction>
</comment>
<dbReference type="SUPFAM" id="SSF54211">
    <property type="entry name" value="Ribosomal protein S5 domain 2-like"/>
    <property type="match status" value="1"/>
</dbReference>
<organism evidence="22 23">
    <name type="scientific">Negativicoccus succinicivorans</name>
    <dbReference type="NCBI Taxonomy" id="620903"/>
    <lineage>
        <taxon>Bacteria</taxon>
        <taxon>Bacillati</taxon>
        <taxon>Bacillota</taxon>
        <taxon>Negativicutes</taxon>
        <taxon>Veillonellales</taxon>
        <taxon>Veillonellaceae</taxon>
        <taxon>Negativicoccus</taxon>
    </lineage>
</organism>
<evidence type="ECO:0000313" key="23">
    <source>
        <dbReference type="Proteomes" id="UP000591941"/>
    </source>
</evidence>
<comment type="subcellular location">
    <subcellularLocation>
        <location evidence="1 14 15">Cytoplasm</location>
    </subcellularLocation>
</comment>
<dbReference type="NCBIfam" id="TIGR00763">
    <property type="entry name" value="lon"/>
    <property type="match status" value="1"/>
</dbReference>
<evidence type="ECO:0000256" key="7">
    <source>
        <dbReference type="ARBA" id="ARBA00022840"/>
    </source>
</evidence>
<keyword evidence="4 14" id="KW-0547">Nucleotide-binding</keyword>
<evidence type="ECO:0000256" key="19">
    <source>
        <dbReference type="RuleBase" id="RU000591"/>
    </source>
</evidence>
<feature type="active site" evidence="14 16">
    <location>
        <position position="680"/>
    </location>
</feature>
<keyword evidence="23" id="KW-1185">Reference proteome</keyword>
<gene>
    <name evidence="14" type="primary">lon</name>
    <name evidence="22" type="ORF">HNR45_000641</name>
</gene>
<evidence type="ECO:0000259" key="21">
    <source>
        <dbReference type="PROSITE" id="PS51787"/>
    </source>
</evidence>
<evidence type="ECO:0000256" key="5">
    <source>
        <dbReference type="ARBA" id="ARBA00022801"/>
    </source>
</evidence>
<dbReference type="PROSITE" id="PS51786">
    <property type="entry name" value="LON_PROTEOLYTIC"/>
    <property type="match status" value="1"/>
</dbReference>
<dbReference type="InterPro" id="IPR020568">
    <property type="entry name" value="Ribosomal_Su5_D2-typ_SF"/>
</dbReference>
<dbReference type="InterPro" id="IPR027065">
    <property type="entry name" value="Lon_Prtase"/>
</dbReference>
<dbReference type="Pfam" id="PF05362">
    <property type="entry name" value="Lon_C"/>
    <property type="match status" value="1"/>
</dbReference>
<comment type="similarity">
    <text evidence="14 15 18 19">Belongs to the peptidase S16 family.</text>
</comment>
<dbReference type="InterPro" id="IPR008269">
    <property type="entry name" value="Lon_proteolytic"/>
</dbReference>
<feature type="binding site" evidence="14 17">
    <location>
        <begin position="358"/>
        <end position="365"/>
    </location>
    <ligand>
        <name>ATP</name>
        <dbReference type="ChEBI" id="CHEBI:30616"/>
    </ligand>
</feature>
<dbReference type="Proteomes" id="UP000591941">
    <property type="component" value="Unassembled WGS sequence"/>
</dbReference>
<evidence type="ECO:0000256" key="10">
    <source>
        <dbReference type="ARBA" id="ARBA00053875"/>
    </source>
</evidence>
<dbReference type="SMART" id="SM00464">
    <property type="entry name" value="LON"/>
    <property type="match status" value="1"/>
</dbReference>
<keyword evidence="2 14" id="KW-0963">Cytoplasm</keyword>
<dbReference type="AlphaFoldDB" id="A0A841R2K2"/>
<keyword evidence="8 14" id="KW-0346">Stress response</keyword>
<evidence type="ECO:0000256" key="2">
    <source>
        <dbReference type="ARBA" id="ARBA00022490"/>
    </source>
</evidence>
<dbReference type="Gene3D" id="2.30.130.40">
    <property type="entry name" value="LON domain-like"/>
    <property type="match status" value="1"/>
</dbReference>
<comment type="function">
    <text evidence="10 14">ATP-dependent serine protease that mediates the selective degradation of mutant and abnormal proteins as well as certain short-lived regulatory proteins. Required for cellular homeostasis and for survival from DNA damage and developmental changes induced by stress. Degrades polypeptides processively to yield small peptide fragments that are 5 to 10 amino acids long. Binds to DNA in a double-stranded, site-specific manner.</text>
</comment>
<evidence type="ECO:0000256" key="17">
    <source>
        <dbReference type="PIRSR" id="PIRSR001174-2"/>
    </source>
</evidence>
<feature type="domain" description="Lon N-terminal" evidence="21">
    <location>
        <begin position="12"/>
        <end position="206"/>
    </location>
</feature>
<dbReference type="Gene3D" id="1.20.58.1480">
    <property type="match status" value="1"/>
</dbReference>
<dbReference type="FunFam" id="3.40.50.300:FF:000021">
    <property type="entry name" value="Lon protease homolog"/>
    <property type="match status" value="1"/>
</dbReference>
<dbReference type="GO" id="GO:0043565">
    <property type="term" value="F:sequence-specific DNA binding"/>
    <property type="evidence" value="ECO:0007669"/>
    <property type="project" value="UniProtKB-UniRule"/>
</dbReference>
<dbReference type="HAMAP" id="MF_01973">
    <property type="entry name" value="lon_bact"/>
    <property type="match status" value="1"/>
</dbReference>
<dbReference type="Pfam" id="PF02190">
    <property type="entry name" value="LON_substr_bdg"/>
    <property type="match status" value="1"/>
</dbReference>
<dbReference type="GO" id="GO:0005737">
    <property type="term" value="C:cytoplasm"/>
    <property type="evidence" value="ECO:0007669"/>
    <property type="project" value="UniProtKB-SubCell"/>
</dbReference>
<comment type="induction">
    <text evidence="14">By heat shock.</text>
</comment>